<proteinExistence type="predicted"/>
<comment type="caution">
    <text evidence="1">The sequence shown here is derived from an EMBL/GenBank/DDBJ whole genome shotgun (WGS) entry which is preliminary data.</text>
</comment>
<gene>
    <name evidence="1" type="ORF">DSO57_1020568</name>
</gene>
<reference evidence="1" key="1">
    <citation type="submission" date="2022-04" db="EMBL/GenBank/DDBJ databases">
        <title>Genome of the entomopathogenic fungus Entomophthora muscae.</title>
        <authorList>
            <person name="Elya C."/>
            <person name="Lovett B.R."/>
            <person name="Lee E."/>
            <person name="Macias A.M."/>
            <person name="Hajek A.E."/>
            <person name="De Bivort B.L."/>
            <person name="Kasson M.T."/>
            <person name="De Fine Licht H.H."/>
            <person name="Stajich J.E."/>
        </authorList>
    </citation>
    <scope>NUCLEOTIDE SEQUENCE</scope>
    <source>
        <strain evidence="1">Berkeley</strain>
    </source>
</reference>
<evidence type="ECO:0000313" key="1">
    <source>
        <dbReference type="EMBL" id="KAJ9080849.1"/>
    </source>
</evidence>
<dbReference type="EMBL" id="QTSX02001517">
    <property type="protein sequence ID" value="KAJ9080849.1"/>
    <property type="molecule type" value="Genomic_DNA"/>
</dbReference>
<name>A0ACC2U209_9FUNG</name>
<organism evidence="1 2">
    <name type="scientific">Entomophthora muscae</name>
    <dbReference type="NCBI Taxonomy" id="34485"/>
    <lineage>
        <taxon>Eukaryota</taxon>
        <taxon>Fungi</taxon>
        <taxon>Fungi incertae sedis</taxon>
        <taxon>Zoopagomycota</taxon>
        <taxon>Entomophthoromycotina</taxon>
        <taxon>Entomophthoromycetes</taxon>
        <taxon>Entomophthorales</taxon>
        <taxon>Entomophthoraceae</taxon>
        <taxon>Entomophthora</taxon>
    </lineage>
</organism>
<sequence>METPGDKTCSTEADEIITPDEYLKRQLDQEAEAVDALPGAFTECTFNLGPLNQPIYVCLTCKADASVKEKGPAGICYSCSISCHADHELLELFNKRDSICECGTKKFPTNAP</sequence>
<dbReference type="Proteomes" id="UP001165960">
    <property type="component" value="Unassembled WGS sequence"/>
</dbReference>
<evidence type="ECO:0000313" key="2">
    <source>
        <dbReference type="Proteomes" id="UP001165960"/>
    </source>
</evidence>
<protein>
    <submittedName>
        <fullName evidence="1">Uncharacterized protein</fullName>
    </submittedName>
</protein>
<keyword evidence="2" id="KW-1185">Reference proteome</keyword>
<accession>A0ACC2U209</accession>